<name>A0ABZ0S4V9_9GAMM</name>
<evidence type="ECO:0000256" key="1">
    <source>
        <dbReference type="SAM" id="MobiDB-lite"/>
    </source>
</evidence>
<feature type="region of interest" description="Disordered" evidence="1">
    <location>
        <begin position="24"/>
        <end position="45"/>
    </location>
</feature>
<protein>
    <recommendedName>
        <fullName evidence="4">Acyl-CoA dehydrogenase</fullName>
    </recommendedName>
</protein>
<evidence type="ECO:0008006" key="4">
    <source>
        <dbReference type="Google" id="ProtNLM"/>
    </source>
</evidence>
<evidence type="ECO:0000313" key="3">
    <source>
        <dbReference type="Proteomes" id="UP001432180"/>
    </source>
</evidence>
<reference evidence="2 3" key="1">
    <citation type="journal article" date="2023" name="Microorganisms">
        <title>Thiorhodovibrio frisius and Trv. litoralis spp. nov., Two Novel Members from a Clade of Fastidious Purple Sulfur Bacteria That Exhibit Unique Red-Shifted Light-Harvesting Capabilities.</title>
        <authorList>
            <person name="Methner A."/>
            <person name="Kuzyk S.B."/>
            <person name="Petersen J."/>
            <person name="Bauer S."/>
            <person name="Brinkmann H."/>
            <person name="Sichau K."/>
            <person name="Wanner G."/>
            <person name="Wolf J."/>
            <person name="Neumann-Schaal M."/>
            <person name="Henke P."/>
            <person name="Tank M."/>
            <person name="Sproer C."/>
            <person name="Bunk B."/>
            <person name="Overmann J."/>
        </authorList>
    </citation>
    <scope>NUCLEOTIDE SEQUENCE [LARGE SCALE GENOMIC DNA]</scope>
    <source>
        <strain evidence="2 3">DSM 6702</strain>
    </source>
</reference>
<evidence type="ECO:0000313" key="2">
    <source>
        <dbReference type="EMBL" id="WPL16085.1"/>
    </source>
</evidence>
<dbReference type="EMBL" id="CP121472">
    <property type="protein sequence ID" value="WPL16085.1"/>
    <property type="molecule type" value="Genomic_DNA"/>
</dbReference>
<dbReference type="Proteomes" id="UP001432180">
    <property type="component" value="Chromosome"/>
</dbReference>
<keyword evidence="3" id="KW-1185">Reference proteome</keyword>
<gene>
    <name evidence="2" type="ORF">Thiowin_01022</name>
</gene>
<feature type="compositionally biased region" description="Basic and acidic residues" evidence="1">
    <location>
        <begin position="36"/>
        <end position="45"/>
    </location>
</feature>
<sequence length="45" mass="4650">MAFLTEADIEAALLAELSALGDQTTTEAEIGPDGDAAERTVETVL</sequence>
<accession>A0ABZ0S4V9</accession>
<dbReference type="RefSeq" id="WP_328986632.1">
    <property type="nucleotide sequence ID" value="NZ_CP121472.1"/>
</dbReference>
<organism evidence="2 3">
    <name type="scientific">Thiorhodovibrio winogradskyi</name>
    <dbReference type="NCBI Taxonomy" id="77007"/>
    <lineage>
        <taxon>Bacteria</taxon>
        <taxon>Pseudomonadati</taxon>
        <taxon>Pseudomonadota</taxon>
        <taxon>Gammaproteobacteria</taxon>
        <taxon>Chromatiales</taxon>
        <taxon>Chromatiaceae</taxon>
        <taxon>Thiorhodovibrio</taxon>
    </lineage>
</organism>
<proteinExistence type="predicted"/>